<dbReference type="EMBL" id="BPLR01010113">
    <property type="protein sequence ID" value="GIY36994.1"/>
    <property type="molecule type" value="Genomic_DNA"/>
</dbReference>
<evidence type="ECO:0008006" key="3">
    <source>
        <dbReference type="Google" id="ProtNLM"/>
    </source>
</evidence>
<protein>
    <recommendedName>
        <fullName evidence="3">Secreted protein</fullName>
    </recommendedName>
</protein>
<name>A0AAV4SSN0_CAEEX</name>
<dbReference type="AlphaFoldDB" id="A0AAV4SSN0"/>
<proteinExistence type="predicted"/>
<evidence type="ECO:0000313" key="1">
    <source>
        <dbReference type="EMBL" id="GIY36994.1"/>
    </source>
</evidence>
<organism evidence="1 2">
    <name type="scientific">Caerostris extrusa</name>
    <name type="common">Bark spider</name>
    <name type="synonym">Caerostris bankana</name>
    <dbReference type="NCBI Taxonomy" id="172846"/>
    <lineage>
        <taxon>Eukaryota</taxon>
        <taxon>Metazoa</taxon>
        <taxon>Ecdysozoa</taxon>
        <taxon>Arthropoda</taxon>
        <taxon>Chelicerata</taxon>
        <taxon>Arachnida</taxon>
        <taxon>Araneae</taxon>
        <taxon>Araneomorphae</taxon>
        <taxon>Entelegynae</taxon>
        <taxon>Araneoidea</taxon>
        <taxon>Araneidae</taxon>
        <taxon>Caerostris</taxon>
    </lineage>
</organism>
<sequence>MMMTLTRAWIIIEFLQGCNYHDAIVSRDNRRYNAAPATDKKKKFFCKFHFRIWQCRKRQANDLWSRPISEEGERAHELTICKAGRTCLICELPRKIGRDFRAIKILWPKSMAS</sequence>
<reference evidence="1 2" key="1">
    <citation type="submission" date="2021-06" db="EMBL/GenBank/DDBJ databases">
        <title>Caerostris extrusa draft genome.</title>
        <authorList>
            <person name="Kono N."/>
            <person name="Arakawa K."/>
        </authorList>
    </citation>
    <scope>NUCLEOTIDE SEQUENCE [LARGE SCALE GENOMIC DNA]</scope>
</reference>
<keyword evidence="2" id="KW-1185">Reference proteome</keyword>
<dbReference type="Proteomes" id="UP001054945">
    <property type="component" value="Unassembled WGS sequence"/>
</dbReference>
<evidence type="ECO:0000313" key="2">
    <source>
        <dbReference type="Proteomes" id="UP001054945"/>
    </source>
</evidence>
<gene>
    <name evidence="1" type="ORF">CEXT_793441</name>
</gene>
<accession>A0AAV4SSN0</accession>
<comment type="caution">
    <text evidence="1">The sequence shown here is derived from an EMBL/GenBank/DDBJ whole genome shotgun (WGS) entry which is preliminary data.</text>
</comment>